<evidence type="ECO:0000313" key="1">
    <source>
        <dbReference type="EMBL" id="RRG22561.1"/>
    </source>
</evidence>
<dbReference type="OrthoDB" id="21421at2"/>
<proteinExistence type="predicted"/>
<dbReference type="EMBL" id="QQWG01000005">
    <property type="protein sequence ID" value="RRG22561.1"/>
    <property type="molecule type" value="Genomic_DNA"/>
</dbReference>
<keyword evidence="2" id="KW-1185">Reference proteome</keyword>
<reference evidence="1 2" key="1">
    <citation type="submission" date="2018-07" db="EMBL/GenBank/DDBJ databases">
        <title>Draft genome sequence of Ancylomarina sp. M1P.</title>
        <authorList>
            <person name="Yadav S."/>
            <person name="Villanueva L."/>
            <person name="Damste J.S.S."/>
        </authorList>
    </citation>
    <scope>NUCLEOTIDE SEQUENCE [LARGE SCALE GENOMIC DNA]</scope>
    <source>
        <strain evidence="1 2">M1P</strain>
    </source>
</reference>
<organism evidence="1 2">
    <name type="scientific">Ancylomarina euxinus</name>
    <dbReference type="NCBI Taxonomy" id="2283627"/>
    <lineage>
        <taxon>Bacteria</taxon>
        <taxon>Pseudomonadati</taxon>
        <taxon>Bacteroidota</taxon>
        <taxon>Bacteroidia</taxon>
        <taxon>Marinilabiliales</taxon>
        <taxon>Marinifilaceae</taxon>
        <taxon>Ancylomarina</taxon>
    </lineage>
</organism>
<dbReference type="Pfam" id="PF02810">
    <property type="entry name" value="SEC-C"/>
    <property type="match status" value="1"/>
</dbReference>
<dbReference type="SUPFAM" id="SSF103642">
    <property type="entry name" value="Sec-C motif"/>
    <property type="match status" value="1"/>
</dbReference>
<comment type="caution">
    <text evidence="1">The sequence shown here is derived from an EMBL/GenBank/DDBJ whole genome shotgun (WGS) entry which is preliminary data.</text>
</comment>
<name>A0A425Y307_9BACT</name>
<protein>
    <recommendedName>
        <fullName evidence="3">SEC-C domain-containing protein</fullName>
    </recommendedName>
</protein>
<sequence>MNLLDPILNFFRSDTEDFYYVKFERNEKCYCNSGKKYKICHYPQHSKSSKRAVRKINSLTGEETFKVLTIKRIRKDHELFKATVIQG</sequence>
<accession>A0A425Y307</accession>
<gene>
    <name evidence="1" type="ORF">DWB61_07045</name>
</gene>
<dbReference type="RefSeq" id="WP_125030188.1">
    <property type="nucleotide sequence ID" value="NZ_JAPXVP010000001.1"/>
</dbReference>
<dbReference type="InterPro" id="IPR004027">
    <property type="entry name" value="SEC_C_motif"/>
</dbReference>
<evidence type="ECO:0000313" key="2">
    <source>
        <dbReference type="Proteomes" id="UP000285794"/>
    </source>
</evidence>
<dbReference type="AlphaFoldDB" id="A0A425Y307"/>
<evidence type="ECO:0008006" key="3">
    <source>
        <dbReference type="Google" id="ProtNLM"/>
    </source>
</evidence>
<dbReference type="Gene3D" id="3.10.450.50">
    <property type="match status" value="1"/>
</dbReference>
<dbReference type="Proteomes" id="UP000285794">
    <property type="component" value="Unassembled WGS sequence"/>
</dbReference>